<feature type="transmembrane region" description="Helical" evidence="3">
    <location>
        <begin position="43"/>
        <end position="61"/>
    </location>
</feature>
<dbReference type="InterPro" id="IPR050248">
    <property type="entry name" value="Polysacc_deacetylase_ArnD"/>
</dbReference>
<protein>
    <submittedName>
        <fullName evidence="5">Polysaccharide deacetylase family protein</fullName>
    </submittedName>
</protein>
<evidence type="ECO:0000256" key="1">
    <source>
        <dbReference type="ARBA" id="ARBA00022723"/>
    </source>
</evidence>
<sequence length="353" mass="40639">MVVMAKIIKIKSMGGSDWYKNRPGSLHTNHNMQPILKKDRKKLQAIILTLIIILSLFLFIYCRTLPPLNDHHEAEAIPETPITPSKPSVEPEQSQDRQLENLNKIIDLDYSGQHLQGVFWGEHEFQKRIYLTFDDGPNLSPFNLNGKTTTVIESILDTLDSYGFKAVFFINGKNLEYTSPAEKKKLLSVLLRIIRNGHLLGNHSYHHYNLAKGIFSDGQSDMDDISHEFMMTQSALDEILGFSYPMILIRPPYAEPGRTSDLDQWLMNEGYYLISLQYDSYDYAYSPDGRWDQQGIMTRMTELLDKEEKGGVLLLHELESSAKLLPELLERVILEKGFIIEPLEDLLQKKYSR</sequence>
<reference evidence="5 6" key="1">
    <citation type="submission" date="2019-02" db="EMBL/GenBank/DDBJ databases">
        <title>Complete Genome Sequence and Methylome Analysis of free living Spirochaetas.</title>
        <authorList>
            <person name="Fomenkov A."/>
            <person name="Dubinina G."/>
            <person name="Leshcheva N."/>
            <person name="Mikheeva N."/>
            <person name="Grabovich M."/>
            <person name="Vincze T."/>
            <person name="Roberts R.J."/>
        </authorList>
    </citation>
    <scope>NUCLEOTIDE SEQUENCE [LARGE SCALE GENOMIC DNA]</scope>
    <source>
        <strain evidence="5 6">K2</strain>
    </source>
</reference>
<name>A0A5C1QH63_9SPIO</name>
<keyword evidence="3" id="KW-0812">Transmembrane</keyword>
<dbReference type="InterPro" id="IPR002509">
    <property type="entry name" value="NODB_dom"/>
</dbReference>
<dbReference type="PANTHER" id="PTHR10587">
    <property type="entry name" value="GLYCOSYL TRANSFERASE-RELATED"/>
    <property type="match status" value="1"/>
</dbReference>
<dbReference type="PANTHER" id="PTHR10587:SF133">
    <property type="entry name" value="CHITIN DEACETYLASE 1-RELATED"/>
    <property type="match status" value="1"/>
</dbReference>
<dbReference type="InterPro" id="IPR011330">
    <property type="entry name" value="Glyco_hydro/deAcase_b/a-brl"/>
</dbReference>
<keyword evidence="6" id="KW-1185">Reference proteome</keyword>
<evidence type="ECO:0000259" key="4">
    <source>
        <dbReference type="PROSITE" id="PS51677"/>
    </source>
</evidence>
<dbReference type="GO" id="GO:0046872">
    <property type="term" value="F:metal ion binding"/>
    <property type="evidence" value="ECO:0007669"/>
    <property type="project" value="UniProtKB-KW"/>
</dbReference>
<dbReference type="GO" id="GO:0005975">
    <property type="term" value="P:carbohydrate metabolic process"/>
    <property type="evidence" value="ECO:0007669"/>
    <property type="project" value="InterPro"/>
</dbReference>
<evidence type="ECO:0000256" key="2">
    <source>
        <dbReference type="ARBA" id="ARBA00022801"/>
    </source>
</evidence>
<organism evidence="5 6">
    <name type="scientific">Oceanispirochaeta crateris</name>
    <dbReference type="NCBI Taxonomy" id="2518645"/>
    <lineage>
        <taxon>Bacteria</taxon>
        <taxon>Pseudomonadati</taxon>
        <taxon>Spirochaetota</taxon>
        <taxon>Spirochaetia</taxon>
        <taxon>Spirochaetales</taxon>
        <taxon>Spirochaetaceae</taxon>
        <taxon>Oceanispirochaeta</taxon>
    </lineage>
</organism>
<evidence type="ECO:0000313" key="5">
    <source>
        <dbReference type="EMBL" id="QEN07473.1"/>
    </source>
</evidence>
<dbReference type="OrthoDB" id="9806342at2"/>
<keyword evidence="3" id="KW-1133">Transmembrane helix</keyword>
<accession>A0A5C1QH63</accession>
<evidence type="ECO:0000313" key="6">
    <source>
        <dbReference type="Proteomes" id="UP000324209"/>
    </source>
</evidence>
<keyword evidence="1" id="KW-0479">Metal-binding</keyword>
<gene>
    <name evidence="5" type="ORF">EXM22_05510</name>
</gene>
<dbReference type="GO" id="GO:0016020">
    <property type="term" value="C:membrane"/>
    <property type="evidence" value="ECO:0007669"/>
    <property type="project" value="TreeGrafter"/>
</dbReference>
<proteinExistence type="predicted"/>
<dbReference type="GO" id="GO:0016810">
    <property type="term" value="F:hydrolase activity, acting on carbon-nitrogen (but not peptide) bonds"/>
    <property type="evidence" value="ECO:0007669"/>
    <property type="project" value="InterPro"/>
</dbReference>
<dbReference type="PROSITE" id="PS51677">
    <property type="entry name" value="NODB"/>
    <property type="match status" value="1"/>
</dbReference>
<dbReference type="SUPFAM" id="SSF88713">
    <property type="entry name" value="Glycoside hydrolase/deacetylase"/>
    <property type="match status" value="1"/>
</dbReference>
<keyword evidence="3" id="KW-0472">Membrane</keyword>
<dbReference type="Gene3D" id="3.20.20.370">
    <property type="entry name" value="Glycoside hydrolase/deacetylase"/>
    <property type="match status" value="1"/>
</dbReference>
<dbReference type="AlphaFoldDB" id="A0A5C1QH63"/>
<dbReference type="CDD" id="cd10917">
    <property type="entry name" value="CE4_NodB_like_6s_7s"/>
    <property type="match status" value="1"/>
</dbReference>
<dbReference type="Proteomes" id="UP000324209">
    <property type="component" value="Chromosome"/>
</dbReference>
<evidence type="ECO:0000256" key="3">
    <source>
        <dbReference type="SAM" id="Phobius"/>
    </source>
</evidence>
<dbReference type="Pfam" id="PF01522">
    <property type="entry name" value="Polysacc_deac_1"/>
    <property type="match status" value="1"/>
</dbReference>
<dbReference type="KEGG" id="ock:EXM22_05510"/>
<dbReference type="EMBL" id="CP036150">
    <property type="protein sequence ID" value="QEN07473.1"/>
    <property type="molecule type" value="Genomic_DNA"/>
</dbReference>
<feature type="domain" description="NodB homology" evidence="4">
    <location>
        <begin position="127"/>
        <end position="341"/>
    </location>
</feature>
<keyword evidence="2" id="KW-0378">Hydrolase</keyword>